<evidence type="ECO:0000313" key="1">
    <source>
        <dbReference type="EMBL" id="KAH8520856.1"/>
    </source>
</evidence>
<feature type="non-terminal residue" evidence="1">
    <location>
        <position position="94"/>
    </location>
</feature>
<protein>
    <submittedName>
        <fullName evidence="1">Uncharacterized protein</fullName>
    </submittedName>
</protein>
<sequence>MCFSSWLQQTQGKSQSLLCYHTVIVLDLPLVDQSFSTLTGGSSGYGDESVSPYKHRPMVEGCSDYDPFTVDSGTLQHLDLVVEQLRFLFSRSGN</sequence>
<dbReference type="EMBL" id="JACEGQ020000001">
    <property type="protein sequence ID" value="KAH8520856.1"/>
    <property type="molecule type" value="Genomic_DNA"/>
</dbReference>
<evidence type="ECO:0000313" key="2">
    <source>
        <dbReference type="Proteomes" id="UP000807159"/>
    </source>
</evidence>
<dbReference type="Proteomes" id="UP000807159">
    <property type="component" value="Chromosome 1"/>
</dbReference>
<dbReference type="AlphaFoldDB" id="A0A8T2ZTV9"/>
<proteinExistence type="predicted"/>
<reference evidence="1" key="1">
    <citation type="journal article" date="2021" name="J. Hered.">
        <title>Genome Assembly of Salicaceae Populus deltoides (Eastern Cottonwood) I-69 Based on Nanopore Sequencing and Hi-C Technologies.</title>
        <authorList>
            <person name="Bai S."/>
            <person name="Wu H."/>
            <person name="Zhang J."/>
            <person name="Pan Z."/>
            <person name="Zhao W."/>
            <person name="Li Z."/>
            <person name="Tong C."/>
        </authorList>
    </citation>
    <scope>NUCLEOTIDE SEQUENCE</scope>
    <source>
        <tissue evidence="1">Leaf</tissue>
    </source>
</reference>
<accession>A0A8T2ZTV9</accession>
<organism evidence="1 2">
    <name type="scientific">Populus deltoides</name>
    <name type="common">Eastern poplar</name>
    <name type="synonym">Eastern cottonwood</name>
    <dbReference type="NCBI Taxonomy" id="3696"/>
    <lineage>
        <taxon>Eukaryota</taxon>
        <taxon>Viridiplantae</taxon>
        <taxon>Streptophyta</taxon>
        <taxon>Embryophyta</taxon>
        <taxon>Tracheophyta</taxon>
        <taxon>Spermatophyta</taxon>
        <taxon>Magnoliopsida</taxon>
        <taxon>eudicotyledons</taxon>
        <taxon>Gunneridae</taxon>
        <taxon>Pentapetalae</taxon>
        <taxon>rosids</taxon>
        <taxon>fabids</taxon>
        <taxon>Malpighiales</taxon>
        <taxon>Salicaceae</taxon>
        <taxon>Saliceae</taxon>
        <taxon>Populus</taxon>
    </lineage>
</organism>
<name>A0A8T2ZTV9_POPDE</name>
<gene>
    <name evidence="1" type="ORF">H0E87_002059</name>
</gene>
<keyword evidence="2" id="KW-1185">Reference proteome</keyword>
<comment type="caution">
    <text evidence="1">The sequence shown here is derived from an EMBL/GenBank/DDBJ whole genome shotgun (WGS) entry which is preliminary data.</text>
</comment>